<evidence type="ECO:0000256" key="4">
    <source>
        <dbReference type="ARBA" id="ARBA00025740"/>
    </source>
</evidence>
<evidence type="ECO:0000256" key="1">
    <source>
        <dbReference type="ARBA" id="ARBA00022574"/>
    </source>
</evidence>
<name>A0A6G1SFY2_9ACAR</name>
<reference evidence="6" key="1">
    <citation type="submission" date="2018-10" db="EMBL/GenBank/DDBJ databases">
        <title>Transcriptome assembly of Aceria tosichella (Wheat curl mite) Type 2.</title>
        <authorList>
            <person name="Scully E.D."/>
            <person name="Geib S.M."/>
            <person name="Palmer N.A."/>
            <person name="Gupta A.K."/>
            <person name="Sarath G."/>
            <person name="Tatineni S."/>
        </authorList>
    </citation>
    <scope>NUCLEOTIDE SEQUENCE</scope>
    <source>
        <strain evidence="6">LincolnNE</strain>
    </source>
</reference>
<accession>A0A6G1SFY2</accession>
<dbReference type="SMART" id="SM00320">
    <property type="entry name" value="WD40"/>
    <property type="match status" value="2"/>
</dbReference>
<dbReference type="PANTHER" id="PTHR11227">
    <property type="entry name" value="WD-REPEAT PROTEIN INTERACTING WITH PHOSPHOINOSIDES WIPI -RELATED"/>
    <property type="match status" value="1"/>
</dbReference>
<dbReference type="SUPFAM" id="SSF50978">
    <property type="entry name" value="WD40 repeat-like"/>
    <property type="match status" value="1"/>
</dbReference>
<dbReference type="GO" id="GO:0006914">
    <property type="term" value="P:autophagy"/>
    <property type="evidence" value="ECO:0007669"/>
    <property type="project" value="UniProtKB-KW"/>
</dbReference>
<keyword evidence="1" id="KW-0853">WD repeat</keyword>
<dbReference type="AlphaFoldDB" id="A0A6G1SFY2"/>
<feature type="region of interest" description="Disordered" evidence="5">
    <location>
        <begin position="239"/>
        <end position="267"/>
    </location>
</feature>
<dbReference type="InterPro" id="IPR048720">
    <property type="entry name" value="PROPPIN"/>
</dbReference>
<evidence type="ECO:0000256" key="2">
    <source>
        <dbReference type="ARBA" id="ARBA00022737"/>
    </source>
</evidence>
<evidence type="ECO:0000313" key="6">
    <source>
        <dbReference type="EMBL" id="MDE48882.1"/>
    </source>
</evidence>
<gene>
    <name evidence="6" type="primary">WIPI2</name>
    <name evidence="6" type="ORF">g.8804</name>
</gene>
<keyword evidence="2" id="KW-0677">Repeat</keyword>
<dbReference type="InterPro" id="IPR036322">
    <property type="entry name" value="WD40_repeat_dom_sf"/>
</dbReference>
<protein>
    <submittedName>
        <fullName evidence="6">WD repeat domain phosphoinositide-interacting protein 2</fullName>
    </submittedName>
</protein>
<evidence type="ECO:0000256" key="3">
    <source>
        <dbReference type="ARBA" id="ARBA00023006"/>
    </source>
</evidence>
<keyword evidence="3" id="KW-0072">Autophagy</keyword>
<dbReference type="Pfam" id="PF21032">
    <property type="entry name" value="PROPPIN"/>
    <property type="match status" value="1"/>
</dbReference>
<dbReference type="InterPro" id="IPR015943">
    <property type="entry name" value="WD40/YVTN_repeat-like_dom_sf"/>
</dbReference>
<dbReference type="GO" id="GO:0005737">
    <property type="term" value="C:cytoplasm"/>
    <property type="evidence" value="ECO:0007669"/>
    <property type="project" value="UniProtKB-ARBA"/>
</dbReference>
<organism evidence="6">
    <name type="scientific">Aceria tosichella</name>
    <name type="common">wheat curl mite</name>
    <dbReference type="NCBI Taxonomy" id="561515"/>
    <lineage>
        <taxon>Eukaryota</taxon>
        <taxon>Metazoa</taxon>
        <taxon>Ecdysozoa</taxon>
        <taxon>Arthropoda</taxon>
        <taxon>Chelicerata</taxon>
        <taxon>Arachnida</taxon>
        <taxon>Acari</taxon>
        <taxon>Acariformes</taxon>
        <taxon>Trombidiformes</taxon>
        <taxon>Prostigmata</taxon>
        <taxon>Eupodina</taxon>
        <taxon>Eriophyoidea</taxon>
        <taxon>Eriophyidae</taxon>
        <taxon>Eriophyinae</taxon>
        <taxon>Aceriini</taxon>
        <taxon>Aceria</taxon>
    </lineage>
</organism>
<dbReference type="InterPro" id="IPR001680">
    <property type="entry name" value="WD40_rpt"/>
</dbReference>
<dbReference type="Gene3D" id="2.130.10.10">
    <property type="entry name" value="YVTN repeat-like/Quinoprotein amine dehydrogenase"/>
    <property type="match status" value="1"/>
</dbReference>
<evidence type="ECO:0000256" key="5">
    <source>
        <dbReference type="SAM" id="MobiDB-lite"/>
    </source>
</evidence>
<dbReference type="EMBL" id="GGYP01004111">
    <property type="protein sequence ID" value="MDE48882.1"/>
    <property type="molecule type" value="Transcribed_RNA"/>
</dbReference>
<comment type="similarity">
    <text evidence="4">Belongs to the WD repeat PROPPIN family.</text>
</comment>
<sequence length="267" mass="29807">MSNGSSKIYQPTQMACLHYHPSRNAVTWPIQPAKKSGEVQIFDTIELKNKILIPAHDNPLAALSFNHQGTMLASASEKGTVIRVHSVDDGQCLYEFRRGYARCVDIYSLSFSTDSLFLAASSSTETVHIFKLDQTKDDQSAASMVPNQSSWSSYLGRALVQSSTYISSHVSDMLHQWRSFATCRLPFKQLKNVCAIRTIDKIPRVLVVSAEGYLYIYDLDINEGGDCTLVKQHRLEDSESPFYRDSSSHGAPPNSFPNEPQASDRMS</sequence>
<proteinExistence type="inferred from homology"/>